<dbReference type="FunFam" id="1.10.8.60:FF:000017">
    <property type="entry name" value="ATP-dependent chaperone ClpB"/>
    <property type="match status" value="1"/>
</dbReference>
<evidence type="ECO:0000256" key="8">
    <source>
        <dbReference type="ARBA" id="ARBA00023186"/>
    </source>
</evidence>
<protein>
    <recommendedName>
        <fullName evidence="12">Chaperone protein ClpB</fullName>
    </recommendedName>
</protein>
<keyword evidence="15" id="KW-1185">Reference proteome</keyword>
<evidence type="ECO:0000256" key="7">
    <source>
        <dbReference type="ARBA" id="ARBA00023054"/>
    </source>
</evidence>
<evidence type="ECO:0000256" key="12">
    <source>
        <dbReference type="RuleBase" id="RU362034"/>
    </source>
</evidence>
<dbReference type="NCBIfam" id="TIGR03346">
    <property type="entry name" value="chaperone_ClpB"/>
    <property type="match status" value="1"/>
</dbReference>
<dbReference type="EMBL" id="FNSN01000003">
    <property type="protein sequence ID" value="SEB62498.1"/>
    <property type="molecule type" value="Genomic_DNA"/>
</dbReference>
<dbReference type="InterPro" id="IPR041546">
    <property type="entry name" value="ClpA/ClpB_AAA_lid"/>
</dbReference>
<keyword evidence="3 10" id="KW-0677">Repeat</keyword>
<feature type="coiled-coil region" evidence="12">
    <location>
        <begin position="399"/>
        <end position="493"/>
    </location>
</feature>
<dbReference type="GO" id="GO:0008233">
    <property type="term" value="F:peptidase activity"/>
    <property type="evidence" value="ECO:0007669"/>
    <property type="project" value="UniProtKB-KW"/>
</dbReference>
<dbReference type="Pfam" id="PF07724">
    <property type="entry name" value="AAA_2"/>
    <property type="match status" value="1"/>
</dbReference>
<dbReference type="Pfam" id="PF00004">
    <property type="entry name" value="AAA"/>
    <property type="match status" value="1"/>
</dbReference>
<dbReference type="Pfam" id="PF17871">
    <property type="entry name" value="AAA_lid_9"/>
    <property type="match status" value="1"/>
</dbReference>
<dbReference type="Gene3D" id="1.10.1780.10">
    <property type="entry name" value="Clp, N-terminal domain"/>
    <property type="match status" value="1"/>
</dbReference>
<comment type="subunit">
    <text evidence="12">Homohexamer; The oligomerization is ATP-dependent.</text>
</comment>
<dbReference type="PROSITE" id="PS00870">
    <property type="entry name" value="CLPAB_1"/>
    <property type="match status" value="1"/>
</dbReference>
<dbReference type="InterPro" id="IPR050130">
    <property type="entry name" value="ClpA_ClpB"/>
</dbReference>
<evidence type="ECO:0000256" key="9">
    <source>
        <dbReference type="ARBA" id="ARBA00026057"/>
    </source>
</evidence>
<dbReference type="Pfam" id="PF10431">
    <property type="entry name" value="ClpB_D2-small"/>
    <property type="match status" value="1"/>
</dbReference>
<dbReference type="FunFam" id="3.40.50.300:FF:000120">
    <property type="entry name" value="ATP-dependent chaperone ClpB"/>
    <property type="match status" value="1"/>
</dbReference>
<dbReference type="Gene3D" id="1.10.8.60">
    <property type="match status" value="1"/>
</dbReference>
<evidence type="ECO:0000256" key="11">
    <source>
        <dbReference type="RuleBase" id="RU004432"/>
    </source>
</evidence>
<dbReference type="FunFam" id="3.40.50.300:FF:000025">
    <property type="entry name" value="ATP-dependent Clp protease subunit"/>
    <property type="match status" value="1"/>
</dbReference>
<dbReference type="SUPFAM" id="SSF81923">
    <property type="entry name" value="Double Clp-N motif"/>
    <property type="match status" value="1"/>
</dbReference>
<reference evidence="14 15" key="1">
    <citation type="submission" date="2016-10" db="EMBL/GenBank/DDBJ databases">
        <authorList>
            <person name="de Groot N.N."/>
        </authorList>
    </citation>
    <scope>NUCLEOTIDE SEQUENCE [LARGE SCALE GENOMIC DNA]</scope>
    <source>
        <strain evidence="14 15">DSM 10495</strain>
    </source>
</reference>
<dbReference type="GO" id="GO:0006508">
    <property type="term" value="P:proteolysis"/>
    <property type="evidence" value="ECO:0007669"/>
    <property type="project" value="UniProtKB-KW"/>
</dbReference>
<gene>
    <name evidence="12" type="primary">clpB</name>
    <name evidence="14" type="ORF">SAMN04489745_0814</name>
</gene>
<keyword evidence="14" id="KW-0378">Hydrolase</keyword>
<comment type="subunit">
    <text evidence="9">Homohexamer. The oligomerization is ATP-dependent.</text>
</comment>
<dbReference type="PANTHER" id="PTHR11638">
    <property type="entry name" value="ATP-DEPENDENT CLP PROTEASE"/>
    <property type="match status" value="1"/>
</dbReference>
<dbReference type="SMART" id="SM01086">
    <property type="entry name" value="ClpB_D2-small"/>
    <property type="match status" value="1"/>
</dbReference>
<dbReference type="PANTHER" id="PTHR11638:SF18">
    <property type="entry name" value="HEAT SHOCK PROTEIN 104"/>
    <property type="match status" value="1"/>
</dbReference>
<evidence type="ECO:0000256" key="1">
    <source>
        <dbReference type="ARBA" id="ARBA00004496"/>
    </source>
</evidence>
<dbReference type="Pfam" id="PF02861">
    <property type="entry name" value="Clp_N"/>
    <property type="match status" value="1"/>
</dbReference>
<dbReference type="PROSITE" id="PS00871">
    <property type="entry name" value="CLPAB_2"/>
    <property type="match status" value="1"/>
</dbReference>
<keyword evidence="4 11" id="KW-0547">Nucleotide-binding</keyword>
<keyword evidence="5 11" id="KW-0067">ATP-binding</keyword>
<comment type="function">
    <text evidence="12">Part of a stress-induced multi-chaperone system, it is involved in the recovery of the cell from heat-induced damage, in cooperation with DnaK, DnaJ and GrpE.</text>
</comment>
<dbReference type="InterPro" id="IPR004176">
    <property type="entry name" value="Clp_R_N"/>
</dbReference>
<dbReference type="InterPro" id="IPR003593">
    <property type="entry name" value="AAA+_ATPase"/>
</dbReference>
<dbReference type="PROSITE" id="PS51903">
    <property type="entry name" value="CLP_R"/>
    <property type="match status" value="1"/>
</dbReference>
<dbReference type="GO" id="GO:0005524">
    <property type="term" value="F:ATP binding"/>
    <property type="evidence" value="ECO:0007669"/>
    <property type="project" value="UniProtKB-UniRule"/>
</dbReference>
<dbReference type="InterPro" id="IPR027417">
    <property type="entry name" value="P-loop_NTPase"/>
</dbReference>
<name>A0A1H4KWM8_9MICC</name>
<proteinExistence type="inferred from homology"/>
<comment type="subcellular location">
    <subcellularLocation>
        <location evidence="1 12">Cytoplasm</location>
    </subcellularLocation>
</comment>
<sequence length="863" mass="93191">MDVKFTTKSQEALSAAAMNASTAGNPQIEPAHLLKALMDQREGVAVALLKAAGVDPDAVSVQASAAIKALPSTSGASVAPAQLSRSALQAVQAAQSEAEKMGDSYVSTEHLLLGLAAGNDAVARLLRDAGASTQALLAALPGVRGDRKVDGPDPENTFQALEKYGTDLTAVARSGKLDPVIGRDSEIRRVIQVLSRRTKNNPVLIGEPGVGKTAVVEGLAQRMVAGDVPESLRGKTLISLDLGSMVAGAKYRGEFEERLKAVLEEIKNSDGQIVTFIDEIHTVVGAGASGEGAMDAGNMLKPMLARGELRLIGATTLDEYRENIEKDPALERRFQQVYVGEPSVDDTIGILRGLKERYEAHHKVAIADSALVAAANLSNRYITGRQLPDKAIDLVDEAASRLRMEIDSAPEEIDQLRRAVDRLTMEELALADETDPASVERLAALRADMADKKEELAALNARWEAEKAGLNRVGELKAKLDELRSLADKAQREGDLGEASRILYGEIPTLERELSAAAAAEAELGEKPAAMVADEVTAEDIAEVIEAWTGIPAGRMLQGESQKLLQMEDFLGERLIGQKKAVAAVSDAVRRARAGISDPNRPTGSFLFLGPTGVGKTELAKSLADFLFDDERAMVRIDMSEYSEKHSVSRLVGAPPGYVGYEEGGQLTEAVRRRPYSVVLLDEVEKAHPEVFDILLQVLDDGRLTDGQGRTVDFRNVILVLTSNLGSQFLVDPNLDDQTKKTAVMEVVRSAFKPEFLNRLDEVIMFEPLSVEQLNEIVEIQVKDLAKRLRDRRLTLEVSDGARAWLAMTGYDPAFGARPLRRLVQKEIGDRLARAILSGEIADGDTVLVDTSEDLGELTVNRK</sequence>
<dbReference type="Gene3D" id="3.40.50.300">
    <property type="entry name" value="P-loop containing nucleotide triphosphate hydrolases"/>
    <property type="match status" value="3"/>
</dbReference>
<dbReference type="RefSeq" id="WP_066216286.1">
    <property type="nucleotide sequence ID" value="NZ_FNSN01000003.1"/>
</dbReference>
<evidence type="ECO:0000256" key="4">
    <source>
        <dbReference type="ARBA" id="ARBA00022741"/>
    </source>
</evidence>
<dbReference type="InterPro" id="IPR001270">
    <property type="entry name" value="ClpA/B"/>
</dbReference>
<dbReference type="CDD" id="cd19499">
    <property type="entry name" value="RecA-like_ClpB_Hsp104-like"/>
    <property type="match status" value="1"/>
</dbReference>
<dbReference type="InterPro" id="IPR017730">
    <property type="entry name" value="Chaperonin_ClpB"/>
</dbReference>
<keyword evidence="12" id="KW-0963">Cytoplasm</keyword>
<keyword evidence="7 12" id="KW-0175">Coiled coil</keyword>
<evidence type="ECO:0000256" key="6">
    <source>
        <dbReference type="ARBA" id="ARBA00023016"/>
    </source>
</evidence>
<comment type="similarity">
    <text evidence="2 11">Belongs to the ClpA/ClpB family.</text>
</comment>
<dbReference type="SUPFAM" id="SSF52540">
    <property type="entry name" value="P-loop containing nucleoside triphosphate hydrolases"/>
    <property type="match status" value="2"/>
</dbReference>
<evidence type="ECO:0000313" key="15">
    <source>
        <dbReference type="Proteomes" id="UP000182652"/>
    </source>
</evidence>
<dbReference type="Proteomes" id="UP000182652">
    <property type="component" value="Unassembled WGS sequence"/>
</dbReference>
<dbReference type="InterPro" id="IPR019489">
    <property type="entry name" value="Clp_ATPase_C"/>
</dbReference>
<dbReference type="GO" id="GO:0042026">
    <property type="term" value="P:protein refolding"/>
    <property type="evidence" value="ECO:0007669"/>
    <property type="project" value="UniProtKB-UniRule"/>
</dbReference>
<dbReference type="InterPro" id="IPR028299">
    <property type="entry name" value="ClpA/B_CS2"/>
</dbReference>
<evidence type="ECO:0000256" key="3">
    <source>
        <dbReference type="ARBA" id="ARBA00022737"/>
    </source>
</evidence>
<dbReference type="GO" id="GO:0034605">
    <property type="term" value="P:cellular response to heat"/>
    <property type="evidence" value="ECO:0007669"/>
    <property type="project" value="TreeGrafter"/>
</dbReference>
<feature type="domain" description="Clp R" evidence="13">
    <location>
        <begin position="1"/>
        <end position="146"/>
    </location>
</feature>
<evidence type="ECO:0000256" key="5">
    <source>
        <dbReference type="ARBA" id="ARBA00022840"/>
    </source>
</evidence>
<dbReference type="AlphaFoldDB" id="A0A1H4KWM8"/>
<dbReference type="InterPro" id="IPR018368">
    <property type="entry name" value="ClpA/B_CS1"/>
</dbReference>
<dbReference type="InterPro" id="IPR003959">
    <property type="entry name" value="ATPase_AAA_core"/>
</dbReference>
<keyword evidence="8 11" id="KW-0143">Chaperone</keyword>
<keyword evidence="14" id="KW-0645">Protease</keyword>
<dbReference type="GO" id="GO:0016887">
    <property type="term" value="F:ATP hydrolysis activity"/>
    <property type="evidence" value="ECO:0007669"/>
    <property type="project" value="InterPro"/>
</dbReference>
<evidence type="ECO:0000313" key="14">
    <source>
        <dbReference type="EMBL" id="SEB62498.1"/>
    </source>
</evidence>
<keyword evidence="6 12" id="KW-0346">Stress response</keyword>
<dbReference type="PRINTS" id="PR00300">
    <property type="entry name" value="CLPPROTEASEA"/>
</dbReference>
<dbReference type="CDD" id="cd00009">
    <property type="entry name" value="AAA"/>
    <property type="match status" value="1"/>
</dbReference>
<dbReference type="GO" id="GO:0005737">
    <property type="term" value="C:cytoplasm"/>
    <property type="evidence" value="ECO:0007669"/>
    <property type="project" value="UniProtKB-SubCell"/>
</dbReference>
<dbReference type="STRING" id="156980.SAMN04489745_0814"/>
<dbReference type="InterPro" id="IPR036628">
    <property type="entry name" value="Clp_N_dom_sf"/>
</dbReference>
<dbReference type="FunFam" id="3.40.50.300:FF:000010">
    <property type="entry name" value="Chaperone clpB 1, putative"/>
    <property type="match status" value="1"/>
</dbReference>
<evidence type="ECO:0000256" key="10">
    <source>
        <dbReference type="PROSITE-ProRule" id="PRU01251"/>
    </source>
</evidence>
<evidence type="ECO:0000259" key="13">
    <source>
        <dbReference type="PROSITE" id="PS51903"/>
    </source>
</evidence>
<organism evidence="14 15">
    <name type="scientific">Arthrobacter woluwensis</name>
    <dbReference type="NCBI Taxonomy" id="156980"/>
    <lineage>
        <taxon>Bacteria</taxon>
        <taxon>Bacillati</taxon>
        <taxon>Actinomycetota</taxon>
        <taxon>Actinomycetes</taxon>
        <taxon>Micrococcales</taxon>
        <taxon>Micrococcaceae</taxon>
        <taxon>Arthrobacter</taxon>
    </lineage>
</organism>
<dbReference type="SMART" id="SM00382">
    <property type="entry name" value="AAA"/>
    <property type="match status" value="2"/>
</dbReference>
<accession>A0A1H4KWM8</accession>
<evidence type="ECO:0000256" key="2">
    <source>
        <dbReference type="ARBA" id="ARBA00008675"/>
    </source>
</evidence>